<protein>
    <submittedName>
        <fullName evidence="10">TPT domain-containing protein</fullName>
    </submittedName>
</protein>
<evidence type="ECO:0000313" key="9">
    <source>
        <dbReference type="Proteomes" id="UP000095280"/>
    </source>
</evidence>
<evidence type="ECO:0000256" key="8">
    <source>
        <dbReference type="SAM" id="Phobius"/>
    </source>
</evidence>
<evidence type="ECO:0000256" key="1">
    <source>
        <dbReference type="ARBA" id="ARBA00004127"/>
    </source>
</evidence>
<dbReference type="GO" id="GO:0005464">
    <property type="term" value="F:UDP-xylose transmembrane transporter activity"/>
    <property type="evidence" value="ECO:0007669"/>
    <property type="project" value="TreeGrafter"/>
</dbReference>
<evidence type="ECO:0000256" key="2">
    <source>
        <dbReference type="ARBA" id="ARBA00010694"/>
    </source>
</evidence>
<evidence type="ECO:0000256" key="3">
    <source>
        <dbReference type="ARBA" id="ARBA00022448"/>
    </source>
</evidence>
<reference evidence="10" key="1">
    <citation type="submission" date="2016-11" db="UniProtKB">
        <authorList>
            <consortium name="WormBaseParasite"/>
        </authorList>
    </citation>
    <scope>IDENTIFICATION</scope>
</reference>
<keyword evidence="9" id="KW-1185">Reference proteome</keyword>
<evidence type="ECO:0000256" key="7">
    <source>
        <dbReference type="ARBA" id="ARBA00023136"/>
    </source>
</evidence>
<keyword evidence="3" id="KW-0813">Transport</keyword>
<name>A0A1I8FPC0_9PLAT</name>
<keyword evidence="4" id="KW-0762">Sugar transport</keyword>
<evidence type="ECO:0000256" key="6">
    <source>
        <dbReference type="ARBA" id="ARBA00022989"/>
    </source>
</evidence>
<dbReference type="AlphaFoldDB" id="A0A1I8FPC0"/>
<comment type="similarity">
    <text evidence="2">Belongs to the nucleotide-sugar transporter family. SLC35B subfamily.</text>
</comment>
<accession>A0A1I8FPC0</accession>
<sequence>QQSSQPQSSLSPAPSWASHGVLPAAARTSGSLMANLVLGVLILNKSYPLSKYASVLVITGRIVVCTIESASDARRPPADEAEAAAAASEQVELLRWCLGVLMLVFALFMSARMGIFQERRTASTAKHPGRSRYSTINHCLPLPGFLLLSADIWQHVRLFSESAPMWPLPVPKLWVWLAGNVLTNTCASGRVHSHYGVLIAHLPTDVLSLQSESPHVPLRSFLGGRSAPACSRLARLPSCGSTTLADAPASMPLTSKSAESLIRTSAAVPHAEHGLVGRPATAPCRPAPAGQAAMRKSVDGLPSWPSFVQPKSDLAHGDHPAVGVEFGIDTQPIAMQQSGPAGRCTAVRSGTGPTTLGDCRRSVAGALPSFRSATFSSST</sequence>
<organism evidence="9 10">
    <name type="scientific">Macrostomum lignano</name>
    <dbReference type="NCBI Taxonomy" id="282301"/>
    <lineage>
        <taxon>Eukaryota</taxon>
        <taxon>Metazoa</taxon>
        <taxon>Spiralia</taxon>
        <taxon>Lophotrochozoa</taxon>
        <taxon>Platyhelminthes</taxon>
        <taxon>Rhabditophora</taxon>
        <taxon>Macrostomorpha</taxon>
        <taxon>Macrostomida</taxon>
        <taxon>Macrostomidae</taxon>
        <taxon>Macrostomum</taxon>
    </lineage>
</organism>
<keyword evidence="7 8" id="KW-0472">Membrane</keyword>
<dbReference type="PANTHER" id="PTHR10778:SF4">
    <property type="entry name" value="NUCLEOTIDE SUGAR TRANSPORTER SLC35B4"/>
    <property type="match status" value="1"/>
</dbReference>
<feature type="transmembrane region" description="Helical" evidence="8">
    <location>
        <begin position="20"/>
        <end position="43"/>
    </location>
</feature>
<dbReference type="GO" id="GO:0005462">
    <property type="term" value="F:UDP-N-acetylglucosamine transmembrane transporter activity"/>
    <property type="evidence" value="ECO:0007669"/>
    <property type="project" value="TreeGrafter"/>
</dbReference>
<keyword evidence="6 8" id="KW-1133">Transmembrane helix</keyword>
<dbReference type="WBParaSite" id="maker-unitig_42366-snap-gene-0.2-mRNA-1">
    <property type="protein sequence ID" value="maker-unitig_42366-snap-gene-0.2-mRNA-1"/>
    <property type="gene ID" value="maker-unitig_42366-snap-gene-0.2"/>
</dbReference>
<comment type="subcellular location">
    <subcellularLocation>
        <location evidence="1">Endomembrane system</location>
        <topology evidence="1">Multi-pass membrane protein</topology>
    </subcellularLocation>
</comment>
<dbReference type="Proteomes" id="UP000095280">
    <property type="component" value="Unplaced"/>
</dbReference>
<evidence type="ECO:0000256" key="5">
    <source>
        <dbReference type="ARBA" id="ARBA00022692"/>
    </source>
</evidence>
<dbReference type="GO" id="GO:0005789">
    <property type="term" value="C:endoplasmic reticulum membrane"/>
    <property type="evidence" value="ECO:0007669"/>
    <property type="project" value="TreeGrafter"/>
</dbReference>
<dbReference type="GO" id="GO:0000139">
    <property type="term" value="C:Golgi membrane"/>
    <property type="evidence" value="ECO:0007669"/>
    <property type="project" value="TreeGrafter"/>
</dbReference>
<dbReference type="PANTHER" id="PTHR10778">
    <property type="entry name" value="SOLUTE CARRIER FAMILY 35 MEMBER B"/>
    <property type="match status" value="1"/>
</dbReference>
<dbReference type="InterPro" id="IPR013657">
    <property type="entry name" value="SCL35B1-4/HUT1"/>
</dbReference>
<keyword evidence="5 8" id="KW-0812">Transmembrane</keyword>
<proteinExistence type="inferred from homology"/>
<evidence type="ECO:0000256" key="4">
    <source>
        <dbReference type="ARBA" id="ARBA00022597"/>
    </source>
</evidence>
<dbReference type="Pfam" id="PF08449">
    <property type="entry name" value="UAA"/>
    <property type="match status" value="1"/>
</dbReference>
<feature type="transmembrane region" description="Helical" evidence="8">
    <location>
        <begin position="93"/>
        <end position="111"/>
    </location>
</feature>
<evidence type="ECO:0000313" key="10">
    <source>
        <dbReference type="WBParaSite" id="maker-unitig_42366-snap-gene-0.2-mRNA-1"/>
    </source>
</evidence>